<reference evidence="2" key="1">
    <citation type="submission" date="2022-08" db="EMBL/GenBank/DDBJ databases">
        <authorList>
            <person name="Kim S.-J."/>
        </authorList>
    </citation>
    <scope>NUCLEOTIDE SEQUENCE</scope>
    <source>
        <strain evidence="2">KJ</strain>
    </source>
</reference>
<protein>
    <recommendedName>
        <fullName evidence="4">Zinc ribbon domain-containing protein</fullName>
    </recommendedName>
</protein>
<accession>A0AAP5Q9N3</accession>
<organism evidence="2 3">
    <name type="scientific">Paraburkholderia fungorum</name>
    <dbReference type="NCBI Taxonomy" id="134537"/>
    <lineage>
        <taxon>Bacteria</taxon>
        <taxon>Pseudomonadati</taxon>
        <taxon>Pseudomonadota</taxon>
        <taxon>Betaproteobacteria</taxon>
        <taxon>Burkholderiales</taxon>
        <taxon>Burkholderiaceae</taxon>
        <taxon>Paraburkholderia</taxon>
    </lineage>
</organism>
<sequence length="344" mass="36030">MAMLSDITSDEHDSPQCRHCGALLADRFTPCPSCNARPLDSLGTRTAPPASLKIPLPDSEALFGPQLPVRKIWRPSSRALVNPYDVAEESQVAVPVAQKLRRPLVMGASLMVVTSAVYLGFIHTNDGEISPPIAVSGKVTGQNGKPPVGALVLAQRSAAQQPASAALAARAAPVRSPPGAQPATAAATAAPAARRVVAVASPAAKHNPGSPPDKPRVDVSRQLRAARANLQQNNLAATKARLAAAIAAQPDNRDALSIRTTLVQREQQRDALLSLARGCGYIARWGCAWHNAANALLLDSSSKEAQNLASVAMRESELASAMPPTSPAQETPAPEDRTPIISHH</sequence>
<dbReference type="EMBL" id="JANSLM010000003">
    <property type="protein sequence ID" value="MDT8838222.1"/>
    <property type="molecule type" value="Genomic_DNA"/>
</dbReference>
<feature type="region of interest" description="Disordered" evidence="1">
    <location>
        <begin position="308"/>
        <end position="344"/>
    </location>
</feature>
<evidence type="ECO:0000313" key="3">
    <source>
        <dbReference type="Proteomes" id="UP001246473"/>
    </source>
</evidence>
<dbReference type="Proteomes" id="UP001246473">
    <property type="component" value="Unassembled WGS sequence"/>
</dbReference>
<evidence type="ECO:0000313" key="2">
    <source>
        <dbReference type="EMBL" id="MDT8838222.1"/>
    </source>
</evidence>
<dbReference type="RefSeq" id="WP_244207621.1">
    <property type="nucleotide sequence ID" value="NZ_CAKZHR010000065.1"/>
</dbReference>
<evidence type="ECO:0008006" key="4">
    <source>
        <dbReference type="Google" id="ProtNLM"/>
    </source>
</evidence>
<comment type="caution">
    <text evidence="2">The sequence shown here is derived from an EMBL/GenBank/DDBJ whole genome shotgun (WGS) entry which is preliminary data.</text>
</comment>
<evidence type="ECO:0000256" key="1">
    <source>
        <dbReference type="SAM" id="MobiDB-lite"/>
    </source>
</evidence>
<proteinExistence type="predicted"/>
<name>A0AAP5Q9N3_9BURK</name>
<dbReference type="AlphaFoldDB" id="A0AAP5Q9N3"/>
<gene>
    <name evidence="2" type="ORF">ParKJ_12435</name>
</gene>